<proteinExistence type="predicted"/>
<dbReference type="SUPFAM" id="SSF54106">
    <property type="entry name" value="LysM domain"/>
    <property type="match status" value="1"/>
</dbReference>
<accession>D3EQL4</accession>
<dbReference type="Pfam" id="PF01476">
    <property type="entry name" value="LysM"/>
    <property type="match status" value="1"/>
</dbReference>
<feature type="domain" description="LysM" evidence="2">
    <location>
        <begin position="192"/>
        <end position="236"/>
    </location>
</feature>
<name>D3EQL4_ATETH</name>
<evidence type="ECO:0000313" key="3">
    <source>
        <dbReference type="EMBL" id="ADB95764.1"/>
    </source>
</evidence>
<dbReference type="PROSITE" id="PS51782">
    <property type="entry name" value="LYSM"/>
    <property type="match status" value="1"/>
</dbReference>
<reference evidence="3 4" key="1">
    <citation type="journal article" date="2010" name="Nature">
        <title>Metabolic streamlining in an open-ocean nitrogen-fixing cyanobacterium.</title>
        <authorList>
            <person name="Tripp H.J."/>
            <person name="Bench S.R."/>
            <person name="Turk K.A."/>
            <person name="Foster R.A."/>
            <person name="Desany B.A."/>
            <person name="Niazi F."/>
            <person name="Affourtit J.P."/>
            <person name="Zehr J.P."/>
        </authorList>
    </citation>
    <scope>NUCLEOTIDE SEQUENCE [LARGE SCALE GENOMIC DNA]</scope>
    <source>
        <strain evidence="4">ALOHA</strain>
    </source>
</reference>
<organism evidence="4">
    <name type="scientific">Atelocyanobacterium thalassa (isolate ALOHA)</name>
    <dbReference type="NCBI Taxonomy" id="1453429"/>
    <lineage>
        <taxon>Bacteria</taxon>
        <taxon>Bacillati</taxon>
        <taxon>Cyanobacteriota</taxon>
        <taxon>Cyanophyceae</taxon>
        <taxon>Oscillatoriophycideae</taxon>
        <taxon>Chroococcales</taxon>
        <taxon>Aphanothecaceae</taxon>
        <taxon>Candidatus Atelocyanobacterium</taxon>
        <taxon>Candidatus Atelocyanobacterium thalassae</taxon>
    </lineage>
</organism>
<dbReference type="Gene3D" id="3.10.350.10">
    <property type="entry name" value="LysM domain"/>
    <property type="match status" value="1"/>
</dbReference>
<evidence type="ECO:0000256" key="1">
    <source>
        <dbReference type="SAM" id="Phobius"/>
    </source>
</evidence>
<keyword evidence="1" id="KW-0472">Membrane</keyword>
<dbReference type="CDD" id="cd12797">
    <property type="entry name" value="M23_peptidase"/>
    <property type="match status" value="1"/>
</dbReference>
<dbReference type="EMBL" id="CP001842">
    <property type="protein sequence ID" value="ADB95764.1"/>
    <property type="molecule type" value="Genomic_DNA"/>
</dbReference>
<protein>
    <submittedName>
        <fullName evidence="3">Metalloendopeptidase-like membrane protein</fullName>
    </submittedName>
</protein>
<feature type="transmembrane region" description="Helical" evidence="1">
    <location>
        <begin position="42"/>
        <end position="60"/>
    </location>
</feature>
<dbReference type="HOGENOM" id="CLU_580989_0_0_3"/>
<dbReference type="STRING" id="1453429.UCYN_10900"/>
<dbReference type="SMART" id="SM00257">
    <property type="entry name" value="LysM"/>
    <property type="match status" value="1"/>
</dbReference>
<dbReference type="Proteomes" id="UP000001405">
    <property type="component" value="Chromosome"/>
</dbReference>
<dbReference type="InterPro" id="IPR011055">
    <property type="entry name" value="Dup_hybrid_motif"/>
</dbReference>
<dbReference type="InterPro" id="IPR018392">
    <property type="entry name" value="LysM"/>
</dbReference>
<dbReference type="SUPFAM" id="SSF51261">
    <property type="entry name" value="Duplicated hybrid motif"/>
    <property type="match status" value="1"/>
</dbReference>
<dbReference type="AlphaFoldDB" id="D3EQL4"/>
<dbReference type="Gene3D" id="2.70.70.10">
    <property type="entry name" value="Glucose Permease (Domain IIA)"/>
    <property type="match status" value="1"/>
</dbReference>
<dbReference type="InterPro" id="IPR036779">
    <property type="entry name" value="LysM_dom_sf"/>
</dbReference>
<evidence type="ECO:0000259" key="2">
    <source>
        <dbReference type="PROSITE" id="PS51782"/>
    </source>
</evidence>
<dbReference type="GO" id="GO:0004222">
    <property type="term" value="F:metalloendopeptidase activity"/>
    <property type="evidence" value="ECO:0007669"/>
    <property type="project" value="TreeGrafter"/>
</dbReference>
<evidence type="ECO:0000313" key="4">
    <source>
        <dbReference type="Proteomes" id="UP000001405"/>
    </source>
</evidence>
<keyword evidence="1" id="KW-0812">Transmembrane</keyword>
<dbReference type="CDD" id="cd00118">
    <property type="entry name" value="LysM"/>
    <property type="match status" value="1"/>
</dbReference>
<keyword evidence="4" id="KW-1185">Reference proteome</keyword>
<dbReference type="PATRIC" id="fig|713887.8.peg.1022"/>
<dbReference type="InterPro" id="IPR016047">
    <property type="entry name" value="M23ase_b-sheet_dom"/>
</dbReference>
<dbReference type="InterPro" id="IPR050570">
    <property type="entry name" value="Cell_wall_metabolism_enzyme"/>
</dbReference>
<dbReference type="Pfam" id="PF01551">
    <property type="entry name" value="Peptidase_M23"/>
    <property type="match status" value="1"/>
</dbReference>
<dbReference type="KEGG" id="cyu:UCYN_10900"/>
<sequence>MKDKSNKIITAYSSLLEYIKLKNIFCPQVYINKITSNKKSNLCHSTVIFSLAIYVGILAVKTEIALAVSFSNIKAELESERTIKIPSIKNSNKKIVPKSSTGINSKTKIIDYKPVNSFRDINEIVFNKSFEANNNLITKNSVTSFKYIAKIIQPKTSENIGNIYTHKNISEITLIKDVKSAFSQSPIGMNEENYKVLPGDTLNSIASHYGISASELINANHITNANFIKVNQTLVIPKQISINGNKKNQLSRSLVKNNELQTTGSGVSEHKRSYKDLNKNTHQKKLHKNIQPFNIQKSKLISTVPSYVDVYNNTFQIPLETDINPSLPKVSNPDKYLPSVPAKYTGHIWPSKGVVTSGFGRRWGRMHKGIDIAAPTGTPIMASASGEVISAGWSSGGYGNLLRIRHPDGSISLYAHNSRILVRRGQKVNQGQKIAEMGSTGYSTGPHLHYEIHLRGRGAQNPMAFLPKTR</sequence>
<dbReference type="PANTHER" id="PTHR21666:SF270">
    <property type="entry name" value="MUREIN HYDROLASE ACTIVATOR ENVC"/>
    <property type="match status" value="1"/>
</dbReference>
<dbReference type="PANTHER" id="PTHR21666">
    <property type="entry name" value="PEPTIDASE-RELATED"/>
    <property type="match status" value="1"/>
</dbReference>
<keyword evidence="1" id="KW-1133">Transmembrane helix</keyword>
<gene>
    <name evidence="3" type="ordered locus">UCYN_10900</name>
</gene>